<dbReference type="EMBL" id="JABURA010000001">
    <property type="protein sequence ID" value="NUB91287.1"/>
    <property type="molecule type" value="Genomic_DNA"/>
</dbReference>
<keyword evidence="6" id="KW-1185">Reference proteome</keyword>
<feature type="compositionally biased region" description="Polar residues" evidence="1">
    <location>
        <begin position="1"/>
        <end position="17"/>
    </location>
</feature>
<protein>
    <submittedName>
        <fullName evidence="3">Uncharacterized protein</fullName>
    </submittedName>
</protein>
<evidence type="ECO:0000313" key="5">
    <source>
        <dbReference type="Proteomes" id="UP000728647"/>
    </source>
</evidence>
<evidence type="ECO:0000256" key="1">
    <source>
        <dbReference type="SAM" id="MobiDB-lite"/>
    </source>
</evidence>
<feature type="region of interest" description="Disordered" evidence="1">
    <location>
        <begin position="112"/>
        <end position="135"/>
    </location>
</feature>
<feature type="region of interest" description="Disordered" evidence="1">
    <location>
        <begin position="1"/>
        <end position="22"/>
    </location>
</feature>
<dbReference type="Pfam" id="PF24368">
    <property type="entry name" value="DUF7524"/>
    <property type="match status" value="1"/>
</dbReference>
<gene>
    <name evidence="3" type="ORF">HT576_09670</name>
    <name evidence="4" type="ORF">HTZ84_11725</name>
</gene>
<dbReference type="EMBL" id="JABUQZ010000001">
    <property type="protein sequence ID" value="NUC72970.1"/>
    <property type="molecule type" value="Genomic_DNA"/>
</dbReference>
<reference evidence="3 6" key="1">
    <citation type="submission" date="2020-06" db="EMBL/GenBank/DDBJ databases">
        <title>Haloterrigena sp. nov., an extremely halophilic archaeon isolated from a saline sediment.</title>
        <authorList>
            <person name="Liu B.-B."/>
        </authorList>
    </citation>
    <scope>NUCLEOTIDE SEQUENCE</scope>
    <source>
        <strain evidence="3">SYSU A121-1</strain>
        <strain evidence="4 6">SYSU A558-1</strain>
    </source>
</reference>
<keyword evidence="2" id="KW-1133">Transmembrane helix</keyword>
<evidence type="ECO:0000313" key="6">
    <source>
        <dbReference type="Proteomes" id="UP001016761"/>
    </source>
</evidence>
<dbReference type="Proteomes" id="UP001016761">
    <property type="component" value="Unassembled WGS sequence"/>
</dbReference>
<evidence type="ECO:0000313" key="3">
    <source>
        <dbReference type="EMBL" id="NUB91287.1"/>
    </source>
</evidence>
<feature type="transmembrane region" description="Helical" evidence="2">
    <location>
        <begin position="172"/>
        <end position="192"/>
    </location>
</feature>
<keyword evidence="2" id="KW-0812">Transmembrane</keyword>
<dbReference type="AlphaFoldDB" id="A0A8J8KFS0"/>
<name>A0A8J8KFS0_9EURY</name>
<dbReference type="InterPro" id="IPR055946">
    <property type="entry name" value="DUF7524"/>
</dbReference>
<feature type="transmembrane region" description="Helical" evidence="2">
    <location>
        <begin position="146"/>
        <end position="166"/>
    </location>
</feature>
<dbReference type="Proteomes" id="UP000728647">
    <property type="component" value="Unassembled WGS sequence"/>
</dbReference>
<proteinExistence type="predicted"/>
<organism evidence="3 5">
    <name type="scientific">Haloterrigena gelatinilytica</name>
    <dbReference type="NCBI Taxonomy" id="2741724"/>
    <lineage>
        <taxon>Archaea</taxon>
        <taxon>Methanobacteriati</taxon>
        <taxon>Methanobacteriota</taxon>
        <taxon>Stenosarchaea group</taxon>
        <taxon>Halobacteria</taxon>
        <taxon>Halobacteriales</taxon>
        <taxon>Natrialbaceae</taxon>
        <taxon>Haloterrigena</taxon>
    </lineage>
</organism>
<sequence>MSTEVTVHVNRGSSDSLEPSVDSVETRGSFDLRLESHGAPAHVHCRLDGDLERIAALETPNYYVEGDGETVVPVRVSAEAIDEPIDGALEVLTGYGAESVVVPVTVDPVPDGVDVDESFAEPRRSDSGPSPTGLDRLLSSSGLDPGTLAIAVLGLVMAAIGTLTAASIGGPVATAGVVIVVAGVAAALFLLVR</sequence>
<evidence type="ECO:0000256" key="2">
    <source>
        <dbReference type="SAM" id="Phobius"/>
    </source>
</evidence>
<keyword evidence="2" id="KW-0472">Membrane</keyword>
<comment type="caution">
    <text evidence="3">The sequence shown here is derived from an EMBL/GenBank/DDBJ whole genome shotgun (WGS) entry which is preliminary data.</text>
</comment>
<dbReference type="RefSeq" id="WP_174680847.1">
    <property type="nucleotide sequence ID" value="NZ_JABUQZ010000001.1"/>
</dbReference>
<evidence type="ECO:0000313" key="4">
    <source>
        <dbReference type="EMBL" id="NUC72970.1"/>
    </source>
</evidence>
<accession>A0A8J8KFS0</accession>